<dbReference type="Proteomes" id="UP000186143">
    <property type="component" value="Unassembled WGS sequence"/>
</dbReference>
<dbReference type="PANTHER" id="PTHR38444">
    <property type="entry name" value="ENTEROBACTIN BIOSYNTHESIS PROTEIN YBDZ"/>
    <property type="match status" value="1"/>
</dbReference>
<gene>
    <name evidence="2" type="ORF">BJF92_18260</name>
</gene>
<protein>
    <submittedName>
        <fullName evidence="2">Antibiotic synthesis protein MbtH</fullName>
    </submittedName>
</protein>
<dbReference type="InterPro" id="IPR037407">
    <property type="entry name" value="MLP_fam"/>
</dbReference>
<name>A0A1Q9ADI3_9HYPH</name>
<organism evidence="2 3">
    <name type="scientific">Xaviernesmea rhizosphaerae</name>
    <dbReference type="NCBI Taxonomy" id="1672749"/>
    <lineage>
        <taxon>Bacteria</taxon>
        <taxon>Pseudomonadati</taxon>
        <taxon>Pseudomonadota</taxon>
        <taxon>Alphaproteobacteria</taxon>
        <taxon>Hyphomicrobiales</taxon>
        <taxon>Rhizobiaceae</taxon>
        <taxon>Rhizobium/Agrobacterium group</taxon>
        <taxon>Xaviernesmea</taxon>
    </lineage>
</organism>
<reference evidence="2 3" key="1">
    <citation type="submission" date="2016-09" db="EMBL/GenBank/DDBJ databases">
        <title>Rhizobium sp. nov., a novel species isolated from the rice rhizosphere.</title>
        <authorList>
            <person name="Zhao J."/>
            <person name="Zhang X."/>
        </authorList>
    </citation>
    <scope>NUCLEOTIDE SEQUENCE [LARGE SCALE GENOMIC DNA]</scope>
    <source>
        <strain evidence="2 3">MH17</strain>
    </source>
</reference>
<dbReference type="Gene3D" id="3.90.820.10">
    <property type="entry name" value="Structural Genomics, Unknown Function 30-nov-00 1gh9 Mol_id"/>
    <property type="match status" value="1"/>
</dbReference>
<proteinExistence type="predicted"/>
<evidence type="ECO:0000313" key="2">
    <source>
        <dbReference type="EMBL" id="OLP52983.1"/>
    </source>
</evidence>
<dbReference type="InterPro" id="IPR005153">
    <property type="entry name" value="MbtH-like_dom"/>
</dbReference>
<dbReference type="SMART" id="SM00923">
    <property type="entry name" value="MbtH"/>
    <property type="match status" value="1"/>
</dbReference>
<evidence type="ECO:0000313" key="3">
    <source>
        <dbReference type="Proteomes" id="UP000186143"/>
    </source>
</evidence>
<accession>A0A1Q9ADI3</accession>
<dbReference type="InterPro" id="IPR038020">
    <property type="entry name" value="MbtH-like_sf"/>
</dbReference>
<dbReference type="OrthoDB" id="7584480at2"/>
<comment type="caution">
    <text evidence="2">The sequence shown here is derived from an EMBL/GenBank/DDBJ whole genome shotgun (WGS) entry which is preliminary data.</text>
</comment>
<dbReference type="RefSeq" id="WP_075636848.1">
    <property type="nucleotide sequence ID" value="NZ_MKIO01000041.1"/>
</dbReference>
<dbReference type="AlphaFoldDB" id="A0A1Q9ADI3"/>
<evidence type="ECO:0000259" key="1">
    <source>
        <dbReference type="SMART" id="SM00923"/>
    </source>
</evidence>
<dbReference type="PANTHER" id="PTHR38444:SF1">
    <property type="entry name" value="ENTEROBACTIN BIOSYNTHESIS PROTEIN YBDZ"/>
    <property type="match status" value="1"/>
</dbReference>
<dbReference type="STRING" id="1672749.BJF92_18260"/>
<sequence length="81" mass="9212">MSTQDQSDDILYRVVISDEERYSIWPTYKDIPLGWRDGGFEGPKQACLDHIAEVWTDMRPLALRRAMDQAGEAAPQGETGR</sequence>
<dbReference type="Pfam" id="PF03621">
    <property type="entry name" value="MbtH"/>
    <property type="match status" value="1"/>
</dbReference>
<dbReference type="EMBL" id="MKIO01000041">
    <property type="protein sequence ID" value="OLP52983.1"/>
    <property type="molecule type" value="Genomic_DNA"/>
</dbReference>
<dbReference type="SUPFAM" id="SSF160582">
    <property type="entry name" value="MbtH-like"/>
    <property type="match status" value="1"/>
</dbReference>
<dbReference type="GO" id="GO:0019290">
    <property type="term" value="P:siderophore biosynthetic process"/>
    <property type="evidence" value="ECO:0007669"/>
    <property type="project" value="TreeGrafter"/>
</dbReference>
<dbReference type="GO" id="GO:0005829">
    <property type="term" value="C:cytosol"/>
    <property type="evidence" value="ECO:0007669"/>
    <property type="project" value="TreeGrafter"/>
</dbReference>
<feature type="domain" description="MbtH-like" evidence="1">
    <location>
        <begin position="3"/>
        <end position="53"/>
    </location>
</feature>